<dbReference type="Proteomes" id="UP001153069">
    <property type="component" value="Unassembled WGS sequence"/>
</dbReference>
<dbReference type="InterPro" id="IPR036010">
    <property type="entry name" value="2Fe-2S_ferredoxin-like_sf"/>
</dbReference>
<dbReference type="Pfam" id="PF00111">
    <property type="entry name" value="Fer2"/>
    <property type="match status" value="1"/>
</dbReference>
<keyword evidence="1" id="KW-0408">Iron</keyword>
<protein>
    <submittedName>
        <fullName evidence="5">2Fe-2S iron-sulfur cluster binding domain</fullName>
    </submittedName>
</protein>
<name>A0A9N8DCY8_9STRA</name>
<dbReference type="Gene3D" id="3.10.20.30">
    <property type="match status" value="1"/>
</dbReference>
<dbReference type="InterPro" id="IPR001041">
    <property type="entry name" value="2Fe-2S_ferredoxin-type"/>
</dbReference>
<keyword evidence="3" id="KW-0732">Signal</keyword>
<dbReference type="GO" id="GO:0051537">
    <property type="term" value="F:2 iron, 2 sulfur cluster binding"/>
    <property type="evidence" value="ECO:0007669"/>
    <property type="project" value="UniProtKB-KW"/>
</dbReference>
<dbReference type="OrthoDB" id="5987010at2759"/>
<dbReference type="InterPro" id="IPR012675">
    <property type="entry name" value="Beta-grasp_dom_sf"/>
</dbReference>
<gene>
    <name evidence="5" type="ORF">SEMRO_19_G013540.1</name>
</gene>
<reference evidence="5" key="1">
    <citation type="submission" date="2020-06" db="EMBL/GenBank/DDBJ databases">
        <authorList>
            <consortium name="Plant Systems Biology data submission"/>
        </authorList>
    </citation>
    <scope>NUCLEOTIDE SEQUENCE</scope>
    <source>
        <strain evidence="5">D6</strain>
    </source>
</reference>
<evidence type="ECO:0000259" key="4">
    <source>
        <dbReference type="Pfam" id="PF00111"/>
    </source>
</evidence>
<dbReference type="SUPFAM" id="SSF54292">
    <property type="entry name" value="2Fe-2S ferredoxin-like"/>
    <property type="match status" value="1"/>
</dbReference>
<dbReference type="AlphaFoldDB" id="A0A9N8DCY8"/>
<evidence type="ECO:0000313" key="6">
    <source>
        <dbReference type="Proteomes" id="UP001153069"/>
    </source>
</evidence>
<evidence type="ECO:0000256" key="3">
    <source>
        <dbReference type="SAM" id="SignalP"/>
    </source>
</evidence>
<feature type="domain" description="2Fe-2S ferredoxin-type" evidence="4">
    <location>
        <begin position="222"/>
        <end position="263"/>
    </location>
</feature>
<organism evidence="5 6">
    <name type="scientific">Seminavis robusta</name>
    <dbReference type="NCBI Taxonomy" id="568900"/>
    <lineage>
        <taxon>Eukaryota</taxon>
        <taxon>Sar</taxon>
        <taxon>Stramenopiles</taxon>
        <taxon>Ochrophyta</taxon>
        <taxon>Bacillariophyta</taxon>
        <taxon>Bacillariophyceae</taxon>
        <taxon>Bacillariophycidae</taxon>
        <taxon>Naviculales</taxon>
        <taxon>Naviculaceae</taxon>
        <taxon>Seminavis</taxon>
    </lineage>
</organism>
<comment type="caution">
    <text evidence="5">The sequence shown here is derived from an EMBL/GenBank/DDBJ whole genome shotgun (WGS) entry which is preliminary data.</text>
</comment>
<evidence type="ECO:0000313" key="5">
    <source>
        <dbReference type="EMBL" id="CAB9497404.1"/>
    </source>
</evidence>
<evidence type="ECO:0000256" key="1">
    <source>
        <dbReference type="ARBA" id="ARBA00022714"/>
    </source>
</evidence>
<feature type="chain" id="PRO_5040379493" evidence="3">
    <location>
        <begin position="22"/>
        <end position="278"/>
    </location>
</feature>
<keyword evidence="6" id="KW-1185">Reference proteome</keyword>
<keyword evidence="1" id="KW-0479">Metal-binding</keyword>
<accession>A0A9N8DCY8</accession>
<evidence type="ECO:0000256" key="2">
    <source>
        <dbReference type="ARBA" id="ARBA00023014"/>
    </source>
</evidence>
<keyword evidence="1" id="KW-0001">2Fe-2S</keyword>
<sequence length="278" mass="29404">MMNRSLRLLILALTAVGLGSGFTPLSSGVKRPSVGCAASTSSSQEEELETKFREIATKFRLSALHSGYESKDAKYGVENVRAAIPIDPSLGLELLQVAGDGRGRGLVLVSGVGGNAAQFTSIAVGDSIVGVSCGDDYRQSVTGLDYDSTMDVIIQAKTHAELLNIPEIHLQLNRLVARAPVQILLERNSGGSNSVKTIDGLAGDNLRLVLMNQDVDVNRGGSHCGGGGSCGTCMVRVLQGEQFLDDMTGKKEDDNLRKACQTILGADNQECTVRIELP</sequence>
<proteinExistence type="predicted"/>
<feature type="signal peptide" evidence="3">
    <location>
        <begin position="1"/>
        <end position="21"/>
    </location>
</feature>
<dbReference type="EMBL" id="CAICTM010000019">
    <property type="protein sequence ID" value="CAB9497404.1"/>
    <property type="molecule type" value="Genomic_DNA"/>
</dbReference>
<keyword evidence="2" id="KW-0411">Iron-sulfur</keyword>